<feature type="transmembrane region" description="Helical" evidence="1">
    <location>
        <begin position="117"/>
        <end position="140"/>
    </location>
</feature>
<accession>A0A915WRW7</accession>
<evidence type="ECO:0000313" key="2">
    <source>
        <dbReference type="EMBL" id="BBL45281.1"/>
    </source>
</evidence>
<feature type="transmembrane region" description="Helical" evidence="1">
    <location>
        <begin position="9"/>
        <end position="26"/>
    </location>
</feature>
<gene>
    <name evidence="2" type="ORF">MJ1_0106</name>
</gene>
<feature type="transmembrane region" description="Helical" evidence="1">
    <location>
        <begin position="206"/>
        <end position="230"/>
    </location>
</feature>
<name>A0A915WRW7_9ARCH</name>
<dbReference type="KEGG" id="naer:MJ1_0106"/>
<dbReference type="GeneID" id="74568057"/>
<protein>
    <submittedName>
        <fullName evidence="2">Uncharacterized protein</fullName>
    </submittedName>
</protein>
<keyword evidence="1" id="KW-1133">Transmembrane helix</keyword>
<feature type="transmembrane region" description="Helical" evidence="1">
    <location>
        <begin position="167"/>
        <end position="186"/>
    </location>
</feature>
<feature type="transmembrane region" description="Helical" evidence="1">
    <location>
        <begin position="90"/>
        <end position="110"/>
    </location>
</feature>
<feature type="transmembrane region" description="Helical" evidence="1">
    <location>
        <begin position="300"/>
        <end position="321"/>
    </location>
</feature>
<dbReference type="EMBL" id="AP019769">
    <property type="protein sequence ID" value="BBL45281.1"/>
    <property type="molecule type" value="Genomic_DNA"/>
</dbReference>
<feature type="transmembrane region" description="Helical" evidence="1">
    <location>
        <begin position="371"/>
        <end position="397"/>
    </location>
</feature>
<evidence type="ECO:0000313" key="3">
    <source>
        <dbReference type="Proteomes" id="UP001055553"/>
    </source>
</evidence>
<feature type="transmembrane region" description="Helical" evidence="1">
    <location>
        <begin position="242"/>
        <end position="262"/>
    </location>
</feature>
<keyword evidence="3" id="KW-1185">Reference proteome</keyword>
<feature type="transmembrane region" description="Helical" evidence="1">
    <location>
        <begin position="65"/>
        <end position="84"/>
    </location>
</feature>
<dbReference type="Proteomes" id="UP001055553">
    <property type="component" value="Chromosome"/>
</dbReference>
<dbReference type="AlphaFoldDB" id="A0A915WRW7"/>
<organism evidence="2 3">
    <name type="scientific">Nanobdella aerobiophila</name>
    <dbReference type="NCBI Taxonomy" id="2586965"/>
    <lineage>
        <taxon>Archaea</taxon>
        <taxon>Nanobdellota</taxon>
        <taxon>Nanobdellia</taxon>
        <taxon>Nanobdellales</taxon>
        <taxon>Nanobdellaceae</taxon>
        <taxon>Nanobdella</taxon>
    </lineage>
</organism>
<evidence type="ECO:0000256" key="1">
    <source>
        <dbReference type="SAM" id="Phobius"/>
    </source>
</evidence>
<keyword evidence="1" id="KW-0812">Transmembrane</keyword>
<feature type="transmembrane region" description="Helical" evidence="1">
    <location>
        <begin position="333"/>
        <end position="351"/>
    </location>
</feature>
<dbReference type="RefSeq" id="WP_258393320.1">
    <property type="nucleotide sequence ID" value="NZ_AP019769.1"/>
</dbReference>
<feature type="transmembrane region" description="Helical" evidence="1">
    <location>
        <begin position="269"/>
        <end position="294"/>
    </location>
</feature>
<keyword evidence="1" id="KW-0472">Membrane</keyword>
<feature type="transmembrane region" description="Helical" evidence="1">
    <location>
        <begin position="32"/>
        <end position="53"/>
    </location>
</feature>
<reference evidence="3" key="1">
    <citation type="journal article" date="2022" name="Int. J. Syst. Evol. Microbiol.">
        <title>Nanobdella aerobiophila gen. nov., sp. nov., a thermoacidophilic, obligate ectosymbiotic archaeon, and proposal of Nanobdellaceae fam. nov., Nanobdellales ord. nov. and Nanobdellia class. nov.</title>
        <authorList>
            <person name="Kato S."/>
            <person name="Ogasawara A."/>
            <person name="Itoh T."/>
            <person name="Sakai H.D."/>
            <person name="Shimizu M."/>
            <person name="Yuki M."/>
            <person name="Kaneko M."/>
            <person name="Takashina T."/>
            <person name="Ohkuma M."/>
        </authorList>
    </citation>
    <scope>NUCLEOTIDE SEQUENCE [LARGE SCALE GENOMIC DNA]</scope>
    <source>
        <strain evidence="3">MJ1</strain>
    </source>
</reference>
<sequence>MVDNNKKFIFYYLIILLSFSFIKIWNKNYILFGINIFNIIFGIIYIPILLLLLKYTKTTYNNYKIIYLLFPLEIFSINTFHNFIAELFYLYIFFYLLAYFIGQSLIINNLKISKKQLIIYIFLLSYFIILLFINTVINVIGTDVDVILPQIVINIAYLFYKTDIAEYLFEFLILITLIPIFLYNYLNKNNGIDLSKLNKINNYKKIIIYATQIIIFIQLIYSIILSLFYIKHPNINDPYYKYISLSMIFISIYEYIIFYLIYKKLKNKFVSFYSIILLFLYNLQIFFGVLYLFYDSYLMYLLHTRIIISFIFFFLGIHYFFNRKNTNILKKSIGITLGILLIFQLVSGELLENEIFGIAPGMNSFLLPIFSLPNLALSLGVIHGVIVTLSILTLIYLHTKI</sequence>
<proteinExistence type="predicted"/>